<dbReference type="EMBL" id="MU394284">
    <property type="protein sequence ID" value="KAI6092138.1"/>
    <property type="molecule type" value="Genomic_DNA"/>
</dbReference>
<reference evidence="1 2" key="1">
    <citation type="journal article" date="2022" name="New Phytol.">
        <title>Ecological generalism drives hyperdiversity of secondary metabolite gene clusters in xylarialean endophytes.</title>
        <authorList>
            <person name="Franco M.E.E."/>
            <person name="Wisecaver J.H."/>
            <person name="Arnold A.E."/>
            <person name="Ju Y.M."/>
            <person name="Slot J.C."/>
            <person name="Ahrendt S."/>
            <person name="Moore L.P."/>
            <person name="Eastman K.E."/>
            <person name="Scott K."/>
            <person name="Konkel Z."/>
            <person name="Mondo S.J."/>
            <person name="Kuo A."/>
            <person name="Hayes R.D."/>
            <person name="Haridas S."/>
            <person name="Andreopoulos B."/>
            <person name="Riley R."/>
            <person name="LaButti K."/>
            <person name="Pangilinan J."/>
            <person name="Lipzen A."/>
            <person name="Amirebrahimi M."/>
            <person name="Yan J."/>
            <person name="Adam C."/>
            <person name="Keymanesh K."/>
            <person name="Ng V."/>
            <person name="Louie K."/>
            <person name="Northen T."/>
            <person name="Drula E."/>
            <person name="Henrissat B."/>
            <person name="Hsieh H.M."/>
            <person name="Youens-Clark K."/>
            <person name="Lutzoni F."/>
            <person name="Miadlikowska J."/>
            <person name="Eastwood D.C."/>
            <person name="Hamelin R.C."/>
            <person name="Grigoriev I.V."/>
            <person name="U'Ren J.M."/>
        </authorList>
    </citation>
    <scope>NUCLEOTIDE SEQUENCE [LARGE SCALE GENOMIC DNA]</scope>
    <source>
        <strain evidence="1 2">ER1909</strain>
    </source>
</reference>
<evidence type="ECO:0000313" key="2">
    <source>
        <dbReference type="Proteomes" id="UP001497680"/>
    </source>
</evidence>
<proteinExistence type="predicted"/>
<comment type="caution">
    <text evidence="1">The sequence shown here is derived from an EMBL/GenBank/DDBJ whole genome shotgun (WGS) entry which is preliminary data.</text>
</comment>
<sequence length="1356" mass="148684">MRASLLFPWAVLASEAFASYSPFETSRRDRDVATLESWYATAHRASLVSRKRCPVPCSETKDINSSTEWFLFSDSSGLASCNETMLLNMAVKTTPEDQTSPSAIKACTADYGSGLKAAFVADDSKASLCKTSNRALKEASVYMHEPQAGSDAAEFSVNDLLAAGNQISRHLELQVPSCAHHTIEYAYSQSAAIGVFAGVEVHQHGVTSNVLNSLLQYVEEKATSKTIVIQLCGADGRGADYSIGIVAASAADLPFIQEAVKTWAAGECVTQADAGEPWMSVTLRIPSPVKATSNNSTNMTTSAGTTPASFGARAHITKRADCKTTKVVSGDGCWAVANRCGISQGDLEKYNRKDLCSTLVPDELVCCSSGTLPSTLPPGNSDGTCKTRSVVIGDSCGSLASKCGISAADFMKVNTKTNLCSTLAEGQQVCCTDGKFPDLKPKPDPDGSCAVYLTIGNDNCAKIAAARDLTVENLENFNKGTWGWNGCVKLFPDFKMCVSKGNPPMPANVPNAVCGPTVNDTQRPPEGTDLASLNPCPLNVCCNIWGQCGTTDDFCVEKESKTGAPGTSGAENGCISNCGRDIIKGDPPATRLRVAYFEAWNGNRECLTMDVDQVNTDYYTHIHFSFADITPDDFAVDISKVQEQFDIFKGMTGVKKVISFGGWDFSTMPGTFNILRTAVQPANRDKFKENLIAFVDEHNLDGIDLDWEYPGAPDIPDIPSDDPENGKNYYEFLSNLKESVGSFKSVSFAAPASYWYLQAYPIKEMAEDLDYIIYMTYDLHGQWDYGNKWTSPGCEVGNCLRSHINETETKDALSMITKAGAPSNKVVVGVTSYGRSFKMAAAGCDSETCLFTGTTRVSNALPGRCTGTGGYISNAEIDEIIQSGRVNRQWEKEGSNMLVYNDTEWVAYMSDDMKVSRTEFYDSYNFGGTTDWAVDLQYFMDGSGGDDDYDEDYEYEIDELWSPCRDSYNTLDVLDKFKDEVSDNCVEQYILDIQVATLETALNKYKKLIDDGYDGKFSTYERYVTDQVPLQVNKFMASDKVDKYFTCTELKDIRCCNDCRYANCLEGCVKGNDCEPGWGEIDIACPRIERGDRDVLDPLYIPNATFHLNDVEGFWKDIGDEWGVEESWIKFGKRHMKSSNGCQYAGEDVLECIDKQDQWFYNYPLVDHVEVYNPKDIVGDSFPQATDMLDRFKIVRAYGNWDDQTLLSDLVDATSLPGYSTEEAVASMEKIVEKAGEIEEEERKQFILNFITGLLFWIPIVGEAVGAVGLTTLRSLLRLIGTVGEAGEAVYDVVNDPANAFMTVFSYLLGAGLGRAGFRNAANSRRGLTEAEYNSLSNVKTKLDIVQNIRGAICPI</sequence>
<keyword evidence="1" id="KW-0378">Hydrolase</keyword>
<name>A0ACC0DHS1_9PEZI</name>
<dbReference type="Proteomes" id="UP001497680">
    <property type="component" value="Unassembled WGS sequence"/>
</dbReference>
<keyword evidence="2" id="KW-1185">Reference proteome</keyword>
<protein>
    <submittedName>
        <fullName evidence="1">Glycosyl hydrolase, family 18</fullName>
    </submittedName>
</protein>
<evidence type="ECO:0000313" key="1">
    <source>
        <dbReference type="EMBL" id="KAI6092138.1"/>
    </source>
</evidence>
<organism evidence="1 2">
    <name type="scientific">Hypoxylon rubiginosum</name>
    <dbReference type="NCBI Taxonomy" id="110542"/>
    <lineage>
        <taxon>Eukaryota</taxon>
        <taxon>Fungi</taxon>
        <taxon>Dikarya</taxon>
        <taxon>Ascomycota</taxon>
        <taxon>Pezizomycotina</taxon>
        <taxon>Sordariomycetes</taxon>
        <taxon>Xylariomycetidae</taxon>
        <taxon>Xylariales</taxon>
        <taxon>Hypoxylaceae</taxon>
        <taxon>Hypoxylon</taxon>
    </lineage>
</organism>
<accession>A0ACC0DHS1</accession>
<gene>
    <name evidence="1" type="ORF">F4821DRAFT_157942</name>
</gene>